<reference evidence="1" key="1">
    <citation type="journal article" date="2015" name="Nature">
        <title>Complex archaea that bridge the gap between prokaryotes and eukaryotes.</title>
        <authorList>
            <person name="Spang A."/>
            <person name="Saw J.H."/>
            <person name="Jorgensen S.L."/>
            <person name="Zaremba-Niedzwiedzka K."/>
            <person name="Martijn J."/>
            <person name="Lind A.E."/>
            <person name="van Eijk R."/>
            <person name="Schleper C."/>
            <person name="Guy L."/>
            <person name="Ettema T.J."/>
        </authorList>
    </citation>
    <scope>NUCLEOTIDE SEQUENCE</scope>
</reference>
<dbReference type="EMBL" id="LAZR01008562">
    <property type="protein sequence ID" value="KKM77987.1"/>
    <property type="molecule type" value="Genomic_DNA"/>
</dbReference>
<dbReference type="AlphaFoldDB" id="A0A0F9N993"/>
<proteinExistence type="predicted"/>
<evidence type="ECO:0000313" key="1">
    <source>
        <dbReference type="EMBL" id="KKM77987.1"/>
    </source>
</evidence>
<name>A0A0F9N993_9ZZZZ</name>
<organism evidence="1">
    <name type="scientific">marine sediment metagenome</name>
    <dbReference type="NCBI Taxonomy" id="412755"/>
    <lineage>
        <taxon>unclassified sequences</taxon>
        <taxon>metagenomes</taxon>
        <taxon>ecological metagenomes</taxon>
    </lineage>
</organism>
<protein>
    <submittedName>
        <fullName evidence="1">Uncharacterized protein</fullName>
    </submittedName>
</protein>
<gene>
    <name evidence="1" type="ORF">LCGC14_1364470</name>
</gene>
<comment type="caution">
    <text evidence="1">The sequence shown here is derived from an EMBL/GenBank/DDBJ whole genome shotgun (WGS) entry which is preliminary data.</text>
</comment>
<accession>A0A0F9N993</accession>
<sequence length="95" mass="11016">MEAIVNAKLDRSKDGYIRKTKDGYYRMSFSVCNKEGKELFEVRGFKIDNSLRTIIPPTSVTRAGRMYQIAIIDHNFTTSMLAWAKEQVEAIEEEY</sequence>